<organism evidence="2 3">
    <name type="scientific">Amycolatopsis magusensis</name>
    <dbReference type="NCBI Taxonomy" id="882444"/>
    <lineage>
        <taxon>Bacteria</taxon>
        <taxon>Bacillati</taxon>
        <taxon>Actinomycetota</taxon>
        <taxon>Actinomycetes</taxon>
        <taxon>Pseudonocardiales</taxon>
        <taxon>Pseudonocardiaceae</taxon>
        <taxon>Amycolatopsis</taxon>
    </lineage>
</organism>
<evidence type="ECO:0000313" key="2">
    <source>
        <dbReference type="EMBL" id="MBP2186453.1"/>
    </source>
</evidence>
<protein>
    <recommendedName>
        <fullName evidence="1">Transcriptional regulator DauR-like HTH domain-containing protein</fullName>
    </recommendedName>
</protein>
<gene>
    <name evidence="2" type="ORF">JOM49_007979</name>
</gene>
<proteinExistence type="predicted"/>
<accession>A0ABS4Q443</accession>
<feature type="domain" description="Transcriptional regulator DauR-like HTH" evidence="1">
    <location>
        <begin position="55"/>
        <end position="116"/>
    </location>
</feature>
<reference evidence="2 3" key="1">
    <citation type="submission" date="2021-03" db="EMBL/GenBank/DDBJ databases">
        <title>Sequencing the genomes of 1000 actinobacteria strains.</title>
        <authorList>
            <person name="Klenk H.-P."/>
        </authorList>
    </citation>
    <scope>NUCLEOTIDE SEQUENCE [LARGE SCALE GENOMIC DNA]</scope>
    <source>
        <strain evidence="2 3">DSM 45510</strain>
    </source>
</reference>
<dbReference type="Proteomes" id="UP000741013">
    <property type="component" value="Unassembled WGS sequence"/>
</dbReference>
<dbReference type="RefSeq" id="WP_209669532.1">
    <property type="nucleotide sequence ID" value="NZ_JAGGMS010000001.1"/>
</dbReference>
<dbReference type="EMBL" id="JAGGMS010000001">
    <property type="protein sequence ID" value="MBP2186453.1"/>
    <property type="molecule type" value="Genomic_DNA"/>
</dbReference>
<evidence type="ECO:0000313" key="3">
    <source>
        <dbReference type="Proteomes" id="UP000741013"/>
    </source>
</evidence>
<keyword evidence="3" id="KW-1185">Reference proteome</keyword>
<dbReference type="InterPro" id="IPR039445">
    <property type="entry name" value="DauR-like_HTH"/>
</dbReference>
<sequence>MAEHPLVTAIAPLLERIDATLVAPADQRPEDVPLRWEGELVGAVRLPGAELTGALERLVHEVEAELGGELHLLDRAGKQRAVRLLEERGAFTMRKGVASIAESLGVTRFTVYNYLNRDQPEDRNSTSC</sequence>
<evidence type="ECO:0000259" key="1">
    <source>
        <dbReference type="Pfam" id="PF13309"/>
    </source>
</evidence>
<dbReference type="Pfam" id="PF13309">
    <property type="entry name" value="HTH_22"/>
    <property type="match status" value="1"/>
</dbReference>
<comment type="caution">
    <text evidence="2">The sequence shown here is derived from an EMBL/GenBank/DDBJ whole genome shotgun (WGS) entry which is preliminary data.</text>
</comment>
<name>A0ABS4Q443_9PSEU</name>